<name>A0A0X8JDG0_ACTRD</name>
<accession>A0A0X8JDG0</accession>
<dbReference type="CDD" id="cd10440">
    <property type="entry name" value="GIY-YIG_COG3680"/>
    <property type="match status" value="1"/>
</dbReference>
<dbReference type="OrthoDB" id="4037078at2"/>
<dbReference type="RefSeq" id="WP_067940955.1">
    <property type="nucleotide sequence ID" value="NZ_CAUSVG010000013.1"/>
</dbReference>
<evidence type="ECO:0000313" key="2">
    <source>
        <dbReference type="Proteomes" id="UP000065220"/>
    </source>
</evidence>
<proteinExistence type="predicted"/>
<dbReference type="AlphaFoldDB" id="A0A0X8JDG0"/>
<sequence>MSAHDPGTIRAAFESFGRYVYMLADPATGVPFYVGKGTGERAKSHENADTVRELLAVTSDLEDDEVPQDSVERELSAKDRALVHCGGEPEIWIVRQGMTLGEYTAVEAALIDLLMTMRISPTSPGSLPVPLGLGGEQLTNLRREKARGFGIQLLDDILDEFAVEPLDSAADERGLQGGRPIGFISITLGGWHEQEEDLSSNRSGPRRHRHGYGYKHEWLRPTERDKHLDEIALSAAGWWRIDPGHVQRDDINYAVVEHHGISRAVMRIDHDSWDYDPASRRRSFDYELLQPGDDLFDLLVGPHGKRLPSRKRGAMGVVRYWPDGVTSANWNDASLA</sequence>
<organism evidence="1 2">
    <name type="scientific">Actinomyces radicidentis</name>
    <dbReference type="NCBI Taxonomy" id="111015"/>
    <lineage>
        <taxon>Bacteria</taxon>
        <taxon>Bacillati</taxon>
        <taxon>Actinomycetota</taxon>
        <taxon>Actinomycetes</taxon>
        <taxon>Actinomycetales</taxon>
        <taxon>Actinomycetaceae</taxon>
        <taxon>Actinomyces</taxon>
    </lineage>
</organism>
<evidence type="ECO:0008006" key="3">
    <source>
        <dbReference type="Google" id="ProtNLM"/>
    </source>
</evidence>
<protein>
    <recommendedName>
        <fullName evidence="3">GIY-YIG domain-containing protein</fullName>
    </recommendedName>
</protein>
<gene>
    <name evidence="1" type="ORF">AXF14_03770</name>
</gene>
<reference evidence="2" key="1">
    <citation type="submission" date="2016-02" db="EMBL/GenBank/DDBJ databases">
        <authorList>
            <person name="Holder M.E."/>
            <person name="Ajami N.J."/>
            <person name="Petrosino J.F."/>
        </authorList>
    </citation>
    <scope>NUCLEOTIDE SEQUENCE [LARGE SCALE GENOMIC DNA]</scope>
    <source>
        <strain evidence="2">CCUG 36733</strain>
    </source>
</reference>
<dbReference type="Proteomes" id="UP000065220">
    <property type="component" value="Chromosome"/>
</dbReference>
<dbReference type="KEGG" id="ard:AXF14_03770"/>
<evidence type="ECO:0000313" key="1">
    <source>
        <dbReference type="EMBL" id="AMD86873.1"/>
    </source>
</evidence>
<keyword evidence="2" id="KW-1185">Reference proteome</keyword>
<dbReference type="EMBL" id="CP014228">
    <property type="protein sequence ID" value="AMD86873.1"/>
    <property type="molecule type" value="Genomic_DNA"/>
</dbReference>